<evidence type="ECO:0000313" key="3">
    <source>
        <dbReference type="Proteomes" id="UP001499987"/>
    </source>
</evidence>
<gene>
    <name evidence="2" type="ORF">GCM10009663_54760</name>
</gene>
<dbReference type="InterPro" id="IPR045682">
    <property type="entry name" value="DUF6193"/>
</dbReference>
<accession>A0ABN1TW62</accession>
<evidence type="ECO:0000256" key="1">
    <source>
        <dbReference type="SAM" id="MobiDB-lite"/>
    </source>
</evidence>
<sequence length="269" mass="28558">MAGRSGRLGRMSEQPSGAPPVDDGGPLPAYAALRPEVVRAGSVQNALQAAVDRAGPGLRVGPMTSSPGSSPGRCHGAARVEADGRSASVVMLPGGGCGFVVDCWAHGIHRASGSTQELSEVAGAVRSWIQGAEPRELAARWPFLMVRAVAETREHGEEVAERWQLLHQVADRYAERWQQPDWRALVGAAFEQPRLRALSPGKSMHWFTLSRRAVPPICSDLPSTRPLGNGRFEVASADGRVREVEGAAAAVEAILDALPDHAVPLPWGP</sequence>
<feature type="region of interest" description="Disordered" evidence="1">
    <location>
        <begin position="1"/>
        <end position="29"/>
    </location>
</feature>
<proteinExistence type="predicted"/>
<comment type="caution">
    <text evidence="2">The sequence shown here is derived from an EMBL/GenBank/DDBJ whole genome shotgun (WGS) entry which is preliminary data.</text>
</comment>
<dbReference type="EMBL" id="BAAALD010000065">
    <property type="protein sequence ID" value="GAA1105722.1"/>
    <property type="molecule type" value="Genomic_DNA"/>
</dbReference>
<reference evidence="2 3" key="1">
    <citation type="journal article" date="2019" name="Int. J. Syst. Evol. Microbiol.">
        <title>The Global Catalogue of Microorganisms (GCM) 10K type strain sequencing project: providing services to taxonomists for standard genome sequencing and annotation.</title>
        <authorList>
            <consortium name="The Broad Institute Genomics Platform"/>
            <consortium name="The Broad Institute Genome Sequencing Center for Infectious Disease"/>
            <person name="Wu L."/>
            <person name="Ma J."/>
        </authorList>
    </citation>
    <scope>NUCLEOTIDE SEQUENCE [LARGE SCALE GENOMIC DNA]</scope>
    <source>
        <strain evidence="2 3">JCM 13002</strain>
    </source>
</reference>
<organism evidence="2 3">
    <name type="scientific">Kitasatospora arboriphila</name>
    <dbReference type="NCBI Taxonomy" id="258052"/>
    <lineage>
        <taxon>Bacteria</taxon>
        <taxon>Bacillati</taxon>
        <taxon>Actinomycetota</taxon>
        <taxon>Actinomycetes</taxon>
        <taxon>Kitasatosporales</taxon>
        <taxon>Streptomycetaceae</taxon>
        <taxon>Kitasatospora</taxon>
    </lineage>
</organism>
<keyword evidence="3" id="KW-1185">Reference proteome</keyword>
<dbReference type="Proteomes" id="UP001499987">
    <property type="component" value="Unassembled WGS sequence"/>
</dbReference>
<protein>
    <submittedName>
        <fullName evidence="2">Uncharacterized protein</fullName>
    </submittedName>
</protein>
<evidence type="ECO:0000313" key="2">
    <source>
        <dbReference type="EMBL" id="GAA1105722.1"/>
    </source>
</evidence>
<dbReference type="Pfam" id="PF19692">
    <property type="entry name" value="DUF6193"/>
    <property type="match status" value="1"/>
</dbReference>
<name>A0ABN1TW62_9ACTN</name>
<feature type="region of interest" description="Disordered" evidence="1">
    <location>
        <begin position="54"/>
        <end position="77"/>
    </location>
</feature>